<dbReference type="EMBL" id="MAEL01000027">
    <property type="protein sequence ID" value="KAF1305027.1"/>
    <property type="molecule type" value="Genomic_DNA"/>
</dbReference>
<dbReference type="SUPFAM" id="SSF51206">
    <property type="entry name" value="cAMP-binding domain-like"/>
    <property type="match status" value="1"/>
</dbReference>
<dbReference type="PROSITE" id="PS51063">
    <property type="entry name" value="HTH_CRP_2"/>
    <property type="match status" value="1"/>
</dbReference>
<keyword evidence="2" id="KW-0238">DNA-binding</keyword>
<dbReference type="InterPro" id="IPR000595">
    <property type="entry name" value="cNMP-bd_dom"/>
</dbReference>
<dbReference type="InterPro" id="IPR036390">
    <property type="entry name" value="WH_DNA-bd_sf"/>
</dbReference>
<accession>A0ABQ6Z1W6</accession>
<dbReference type="PROSITE" id="PS50042">
    <property type="entry name" value="CNMP_BINDING_3"/>
    <property type="match status" value="1"/>
</dbReference>
<evidence type="ECO:0000256" key="3">
    <source>
        <dbReference type="ARBA" id="ARBA00023163"/>
    </source>
</evidence>
<evidence type="ECO:0000256" key="2">
    <source>
        <dbReference type="ARBA" id="ARBA00023125"/>
    </source>
</evidence>
<keyword evidence="1" id="KW-0805">Transcription regulation</keyword>
<dbReference type="PANTHER" id="PTHR24567">
    <property type="entry name" value="CRP FAMILY TRANSCRIPTIONAL REGULATORY PROTEIN"/>
    <property type="match status" value="1"/>
</dbReference>
<keyword evidence="3" id="KW-0804">Transcription</keyword>
<dbReference type="RefSeq" id="WP_161901512.1">
    <property type="nucleotide sequence ID" value="NZ_MAEL01000027.1"/>
</dbReference>
<comment type="caution">
    <text evidence="6">The sequence shown here is derived from an EMBL/GenBank/DDBJ whole genome shotgun (WGS) entry which is preliminary data.</text>
</comment>
<keyword evidence="7" id="KW-1185">Reference proteome</keyword>
<dbReference type="InterPro" id="IPR012318">
    <property type="entry name" value="HTH_CRP"/>
</dbReference>
<evidence type="ECO:0000259" key="5">
    <source>
        <dbReference type="PROSITE" id="PS51063"/>
    </source>
</evidence>
<reference evidence="6 7" key="1">
    <citation type="submission" date="2016-06" db="EMBL/GenBank/DDBJ databases">
        <title>Four novel species of enterococci isolated from chicken manure.</title>
        <authorList>
            <person name="Van Tyne D."/>
        </authorList>
    </citation>
    <scope>NUCLEOTIDE SEQUENCE [LARGE SCALE GENOMIC DNA]</scope>
    <source>
        <strain evidence="6 7">CU12B</strain>
    </source>
</reference>
<organism evidence="6 7">
    <name type="scientific">Candidatus Enterococcus willemsii</name>
    <dbReference type="NCBI Taxonomy" id="1857215"/>
    <lineage>
        <taxon>Bacteria</taxon>
        <taxon>Bacillati</taxon>
        <taxon>Bacillota</taxon>
        <taxon>Bacilli</taxon>
        <taxon>Lactobacillales</taxon>
        <taxon>Enterococcaceae</taxon>
        <taxon>Enterococcus</taxon>
    </lineage>
</organism>
<dbReference type="InterPro" id="IPR036388">
    <property type="entry name" value="WH-like_DNA-bd_sf"/>
</dbReference>
<dbReference type="SMART" id="SM00419">
    <property type="entry name" value="HTH_CRP"/>
    <property type="match status" value="1"/>
</dbReference>
<gene>
    <name evidence="6" type="ORF">BAU17_12960</name>
</gene>
<dbReference type="SUPFAM" id="SSF46785">
    <property type="entry name" value="Winged helix' DNA-binding domain"/>
    <property type="match status" value="1"/>
</dbReference>
<evidence type="ECO:0000259" key="4">
    <source>
        <dbReference type="PROSITE" id="PS50042"/>
    </source>
</evidence>
<evidence type="ECO:0000313" key="6">
    <source>
        <dbReference type="EMBL" id="KAF1305027.1"/>
    </source>
</evidence>
<dbReference type="Proteomes" id="UP000782705">
    <property type="component" value="Unassembled WGS sequence"/>
</dbReference>
<dbReference type="Pfam" id="PF00027">
    <property type="entry name" value="cNMP_binding"/>
    <property type="match status" value="1"/>
</dbReference>
<dbReference type="Gene3D" id="2.60.120.10">
    <property type="entry name" value="Jelly Rolls"/>
    <property type="match status" value="1"/>
</dbReference>
<dbReference type="PANTHER" id="PTHR24567:SF28">
    <property type="entry name" value="LISTERIOLYSIN REGULATORY PROTEIN"/>
    <property type="match status" value="1"/>
</dbReference>
<dbReference type="CDD" id="cd00092">
    <property type="entry name" value="HTH_CRP"/>
    <property type="match status" value="1"/>
</dbReference>
<proteinExistence type="predicted"/>
<feature type="domain" description="HTH crp-type" evidence="5">
    <location>
        <begin position="156"/>
        <end position="224"/>
    </location>
</feature>
<dbReference type="InterPro" id="IPR014710">
    <property type="entry name" value="RmlC-like_jellyroll"/>
</dbReference>
<name>A0ABQ6Z1W6_9ENTE</name>
<dbReference type="PRINTS" id="PR00034">
    <property type="entry name" value="HTHCRP"/>
</dbReference>
<dbReference type="Pfam" id="PF13545">
    <property type="entry name" value="HTH_Crp_2"/>
    <property type="match status" value="1"/>
</dbReference>
<feature type="domain" description="Cyclic nucleotide-binding" evidence="4">
    <location>
        <begin position="22"/>
        <end position="142"/>
    </location>
</feature>
<dbReference type="InterPro" id="IPR018490">
    <property type="entry name" value="cNMP-bd_dom_sf"/>
</dbReference>
<sequence>MTLSTCSHTSALASNCISLVPIFNHLTAEQMAEVAQVTFHKRYRKGEYLYSPEETSDSLYIVNQGLVRIYQLTESGKEQLFRFLKPGDFTGEMTLFQTTVHESFAQAMKDTSICILNRQSLLDLLTKYPAISFKIMEEFAQRLKQTEKQTTLVSTEKVETRLALFLVELVEHENQEVELPMSKKDLASYLGTTPETLSRTLRLFENQGLIKKLSNKRILIQDFENLLFL</sequence>
<evidence type="ECO:0000256" key="1">
    <source>
        <dbReference type="ARBA" id="ARBA00023015"/>
    </source>
</evidence>
<protein>
    <submittedName>
        <fullName evidence="6">Crp/Fnr family transcriptional regulator</fullName>
    </submittedName>
</protein>
<dbReference type="SMART" id="SM00100">
    <property type="entry name" value="cNMP"/>
    <property type="match status" value="1"/>
</dbReference>
<dbReference type="Gene3D" id="1.10.10.10">
    <property type="entry name" value="Winged helix-like DNA-binding domain superfamily/Winged helix DNA-binding domain"/>
    <property type="match status" value="1"/>
</dbReference>
<dbReference type="InterPro" id="IPR050397">
    <property type="entry name" value="Env_Response_Regulators"/>
</dbReference>
<evidence type="ECO:0000313" key="7">
    <source>
        <dbReference type="Proteomes" id="UP000782705"/>
    </source>
</evidence>
<dbReference type="CDD" id="cd00038">
    <property type="entry name" value="CAP_ED"/>
    <property type="match status" value="1"/>
</dbReference>